<dbReference type="GO" id="GO:0005055">
    <property type="term" value="F:laminin receptor activity"/>
    <property type="evidence" value="ECO:0007669"/>
    <property type="project" value="TreeGrafter"/>
</dbReference>
<evidence type="ECO:0000256" key="1">
    <source>
        <dbReference type="ARBA" id="ARBA00004479"/>
    </source>
</evidence>
<dbReference type="Pfam" id="PF13927">
    <property type="entry name" value="Ig_3"/>
    <property type="match status" value="2"/>
</dbReference>
<keyword evidence="6" id="KW-0472">Membrane</keyword>
<dbReference type="PROSITE" id="PS50835">
    <property type="entry name" value="IG_LIKE"/>
    <property type="match status" value="2"/>
</dbReference>
<dbReference type="PANTHER" id="PTHR11973:SF18">
    <property type="entry name" value="CELL SURFACE GLYCOPROTEIN MUC18"/>
    <property type="match status" value="1"/>
</dbReference>
<proteinExistence type="predicted"/>
<dbReference type="SMART" id="SM00408">
    <property type="entry name" value="IGc2"/>
    <property type="match status" value="2"/>
</dbReference>
<sequence>MSLQLVRIVLLLPLLSIASTENDQKRSPPPFSVIQTPPFVNVMEGSDVTLSCRVEGNVASRSWHIIWMKMGQKERIKNSTQISVIVNEMNKSSILILKAAKVADSGTYECQTGDADNDQNAKIEVTISERPNVVVSQTPEHVNETEGANVTIRCHFGTVANLSQTEVKWHKDSQELSSPNGSRQLNPEETLRLTNAKVEDSGNYVCTVRIGNRIGSGNATRVHIRAGREKPSQKANVNADGRQPGQPPESIGSGVGIPVGIGVAVGTLVFLLLLGVVVWRSKRKGKETSGTPSEVNPALSREARKHTSLTNQVSDMTYADLRFHKREVQPDAEVVYAEVKVGAKRPGHKDRATQLAGLH</sequence>
<gene>
    <name evidence="10" type="primary">LOC112542277</name>
</gene>
<dbReference type="InterPro" id="IPR003599">
    <property type="entry name" value="Ig_sub"/>
</dbReference>
<keyword evidence="3 6" id="KW-1133">Transmembrane helix</keyword>
<dbReference type="InterPro" id="IPR003598">
    <property type="entry name" value="Ig_sub2"/>
</dbReference>
<dbReference type="InterPro" id="IPR013783">
    <property type="entry name" value="Ig-like_fold"/>
</dbReference>
<feature type="domain" description="Ig-like" evidence="8">
    <location>
        <begin position="131"/>
        <end position="223"/>
    </location>
</feature>
<feature type="region of interest" description="Disordered" evidence="5">
    <location>
        <begin position="224"/>
        <end position="251"/>
    </location>
</feature>
<dbReference type="Proteomes" id="UP000695026">
    <property type="component" value="Unplaced"/>
</dbReference>
<feature type="region of interest" description="Disordered" evidence="5">
    <location>
        <begin position="283"/>
        <end position="311"/>
    </location>
</feature>
<reference evidence="10" key="1">
    <citation type="submission" date="2025-08" db="UniProtKB">
        <authorList>
            <consortium name="RefSeq"/>
        </authorList>
    </citation>
    <scope>IDENTIFICATION</scope>
    <source>
        <tissue evidence="10">Liver</tissue>
    </source>
</reference>
<protein>
    <submittedName>
        <fullName evidence="10">Hemicentin-1-like isoform X2</fullName>
    </submittedName>
</protein>
<dbReference type="InterPro" id="IPR051116">
    <property type="entry name" value="Surface_Rcpt/Adhesion_Mol"/>
</dbReference>
<evidence type="ECO:0000256" key="6">
    <source>
        <dbReference type="SAM" id="Phobius"/>
    </source>
</evidence>
<evidence type="ECO:0000256" key="2">
    <source>
        <dbReference type="ARBA" id="ARBA00022692"/>
    </source>
</evidence>
<evidence type="ECO:0000256" key="7">
    <source>
        <dbReference type="SAM" id="SignalP"/>
    </source>
</evidence>
<feature type="domain" description="Ig-like" evidence="8">
    <location>
        <begin position="29"/>
        <end position="128"/>
    </location>
</feature>
<dbReference type="SUPFAM" id="SSF48726">
    <property type="entry name" value="Immunoglobulin"/>
    <property type="match status" value="2"/>
</dbReference>
<evidence type="ECO:0000313" key="10">
    <source>
        <dbReference type="RefSeq" id="XP_025030512.1"/>
    </source>
</evidence>
<organism evidence="9 10">
    <name type="scientific">Python bivittatus</name>
    <name type="common">Burmese python</name>
    <name type="synonym">Python molurus bivittatus</name>
    <dbReference type="NCBI Taxonomy" id="176946"/>
    <lineage>
        <taxon>Eukaryota</taxon>
        <taxon>Metazoa</taxon>
        <taxon>Chordata</taxon>
        <taxon>Craniata</taxon>
        <taxon>Vertebrata</taxon>
        <taxon>Euteleostomi</taxon>
        <taxon>Lepidosauria</taxon>
        <taxon>Squamata</taxon>
        <taxon>Bifurcata</taxon>
        <taxon>Unidentata</taxon>
        <taxon>Episquamata</taxon>
        <taxon>Toxicofera</taxon>
        <taxon>Serpentes</taxon>
        <taxon>Henophidia</taxon>
        <taxon>Pythonidae</taxon>
        <taxon>Python</taxon>
    </lineage>
</organism>
<dbReference type="GeneID" id="112542277"/>
<dbReference type="InterPro" id="IPR036179">
    <property type="entry name" value="Ig-like_dom_sf"/>
</dbReference>
<evidence type="ECO:0000259" key="8">
    <source>
        <dbReference type="PROSITE" id="PS50835"/>
    </source>
</evidence>
<feature type="signal peptide" evidence="7">
    <location>
        <begin position="1"/>
        <end position="20"/>
    </location>
</feature>
<evidence type="ECO:0000313" key="9">
    <source>
        <dbReference type="Proteomes" id="UP000695026"/>
    </source>
</evidence>
<evidence type="ECO:0000256" key="4">
    <source>
        <dbReference type="ARBA" id="ARBA00023180"/>
    </source>
</evidence>
<keyword evidence="9" id="KW-1185">Reference proteome</keyword>
<dbReference type="InterPro" id="IPR007110">
    <property type="entry name" value="Ig-like_dom"/>
</dbReference>
<keyword evidence="7" id="KW-0732">Signal</keyword>
<dbReference type="AlphaFoldDB" id="A0A9F5J0V0"/>
<dbReference type="Gene3D" id="2.60.40.10">
    <property type="entry name" value="Immunoglobulins"/>
    <property type="match status" value="2"/>
</dbReference>
<comment type="subcellular location">
    <subcellularLocation>
        <location evidence="1">Membrane</location>
        <topology evidence="1">Single-pass type I membrane protein</topology>
    </subcellularLocation>
</comment>
<dbReference type="CDD" id="cd00096">
    <property type="entry name" value="Ig"/>
    <property type="match status" value="1"/>
</dbReference>
<dbReference type="RefSeq" id="XP_025030512.1">
    <property type="nucleotide sequence ID" value="XM_025174744.1"/>
</dbReference>
<dbReference type="PANTHER" id="PTHR11973">
    <property type="entry name" value="CELL SURFACE GLYCOPROTEIN MUC18-RELATED"/>
    <property type="match status" value="1"/>
</dbReference>
<accession>A0A9F5J0V0</accession>
<feature type="chain" id="PRO_5039933775" evidence="7">
    <location>
        <begin position="21"/>
        <end position="359"/>
    </location>
</feature>
<keyword evidence="2 6" id="KW-0812">Transmembrane</keyword>
<keyword evidence="4" id="KW-0325">Glycoprotein</keyword>
<name>A0A9F5J0V0_PYTBI</name>
<evidence type="ECO:0000256" key="5">
    <source>
        <dbReference type="SAM" id="MobiDB-lite"/>
    </source>
</evidence>
<dbReference type="GO" id="GO:0005886">
    <property type="term" value="C:plasma membrane"/>
    <property type="evidence" value="ECO:0007669"/>
    <property type="project" value="TreeGrafter"/>
</dbReference>
<dbReference type="SMART" id="SM00409">
    <property type="entry name" value="IG"/>
    <property type="match status" value="2"/>
</dbReference>
<feature type="transmembrane region" description="Helical" evidence="6">
    <location>
        <begin position="255"/>
        <end position="279"/>
    </location>
</feature>
<evidence type="ECO:0000256" key="3">
    <source>
        <dbReference type="ARBA" id="ARBA00022989"/>
    </source>
</evidence>